<reference evidence="1 2" key="1">
    <citation type="submission" date="2017-06" db="EMBL/GenBank/DDBJ databases">
        <title>Genome sequencing of cyanobaciteial culture collection at National Institute for Environmental Studies (NIES).</title>
        <authorList>
            <person name="Hirose Y."/>
            <person name="Shimura Y."/>
            <person name="Fujisawa T."/>
            <person name="Nakamura Y."/>
            <person name="Kawachi M."/>
        </authorList>
    </citation>
    <scope>NUCLEOTIDE SEQUENCE [LARGE SCALE GENOMIC DNA]</scope>
    <source>
        <strain evidence="1 2">NIES-4072</strain>
    </source>
</reference>
<evidence type="ECO:0000313" key="2">
    <source>
        <dbReference type="Proteomes" id="UP000245124"/>
    </source>
</evidence>
<sequence>MKVNEWINKKFQESIFIRLTPSVEHAGRIRVQHKRCLTAKLCPHNFGRVLNVLYICIHYDINIAIAYGGRIRHRTQTSLETLLADTEDICNSQFGKA</sequence>
<accession>A0A2R5FLW6</accession>
<dbReference type="RefSeq" id="WP_109007099.1">
    <property type="nucleotide sequence ID" value="NZ_BDUD01000001.1"/>
</dbReference>
<gene>
    <name evidence="1" type="ORF">NIES4072_04270</name>
</gene>
<name>A0A2R5FLW6_NOSCO</name>
<dbReference type="Proteomes" id="UP000245124">
    <property type="component" value="Unassembled WGS sequence"/>
</dbReference>
<comment type="caution">
    <text evidence="1">The sequence shown here is derived from an EMBL/GenBank/DDBJ whole genome shotgun (WGS) entry which is preliminary data.</text>
</comment>
<keyword evidence="2" id="KW-1185">Reference proteome</keyword>
<protein>
    <submittedName>
        <fullName evidence="1">Uncharacterized protein</fullName>
    </submittedName>
</protein>
<dbReference type="OrthoDB" id="490915at2"/>
<dbReference type="AlphaFoldDB" id="A0A2R5FLW6"/>
<dbReference type="EMBL" id="BDUD01000001">
    <property type="protein sequence ID" value="GBG16781.1"/>
    <property type="molecule type" value="Genomic_DNA"/>
</dbReference>
<evidence type="ECO:0000313" key="1">
    <source>
        <dbReference type="EMBL" id="GBG16781.1"/>
    </source>
</evidence>
<proteinExistence type="predicted"/>
<organism evidence="1 2">
    <name type="scientific">Nostoc commune NIES-4072</name>
    <dbReference type="NCBI Taxonomy" id="2005467"/>
    <lineage>
        <taxon>Bacteria</taxon>
        <taxon>Bacillati</taxon>
        <taxon>Cyanobacteriota</taxon>
        <taxon>Cyanophyceae</taxon>
        <taxon>Nostocales</taxon>
        <taxon>Nostocaceae</taxon>
        <taxon>Nostoc</taxon>
    </lineage>
</organism>